<sequence length="284" mass="29766">MYSTGGDAHCKSTLCHQGFGAVAGASEVTGSCVKCEPGYYSLGQKSPCLPTACKPGYASDVHGNHLAEAMCTLCPQGYYSASSYVQALLDLDGYAVAYFNQTLVDAVVAGATTYIGVPVEVVERTSSSASTWEALHSGSCQIRLAFVATNATTIPLYRNLSDVLTTAAFTTALQAQGLGQLKAVQVQQLTAIKDGEALDQTALVPATSANNRTNSLVLVGIVTAVVAVVVVAAFALRLAKFNQTHDADDGLVGAMNRPRKEVFSRSKSKHHTSAPATIPQRPYV</sequence>
<evidence type="ECO:0000313" key="4">
    <source>
        <dbReference type="Proteomes" id="UP000285060"/>
    </source>
</evidence>
<reference evidence="3 4" key="1">
    <citation type="submission" date="2018-08" db="EMBL/GenBank/DDBJ databases">
        <title>Aphanomyces genome sequencing and annotation.</title>
        <authorList>
            <person name="Minardi D."/>
            <person name="Oidtmann B."/>
            <person name="Van Der Giezen M."/>
            <person name="Studholme D.J."/>
        </authorList>
    </citation>
    <scope>NUCLEOTIDE SEQUENCE [LARGE SCALE GENOMIC DNA]</scope>
    <source>
        <strain evidence="3 4">NJM0002</strain>
    </source>
</reference>
<gene>
    <name evidence="3" type="ORF">DYB32_008743</name>
</gene>
<dbReference type="VEuPathDB" id="FungiDB:H310_08157"/>
<feature type="transmembrane region" description="Helical" evidence="2">
    <location>
        <begin position="216"/>
        <end position="236"/>
    </location>
</feature>
<dbReference type="SUPFAM" id="SSF57184">
    <property type="entry name" value="Growth factor receptor domain"/>
    <property type="match status" value="1"/>
</dbReference>
<dbReference type="AlphaFoldDB" id="A0A3R7A3W6"/>
<keyword evidence="2" id="KW-1133">Transmembrane helix</keyword>
<proteinExistence type="predicted"/>
<dbReference type="EMBL" id="QUSY01001524">
    <property type="protein sequence ID" value="RHY24672.1"/>
    <property type="molecule type" value="Genomic_DNA"/>
</dbReference>
<dbReference type="InterPro" id="IPR009030">
    <property type="entry name" value="Growth_fac_rcpt_cys_sf"/>
</dbReference>
<evidence type="ECO:0000256" key="1">
    <source>
        <dbReference type="SAM" id="MobiDB-lite"/>
    </source>
</evidence>
<accession>A0A3R7A3W6</accession>
<evidence type="ECO:0000256" key="2">
    <source>
        <dbReference type="SAM" id="Phobius"/>
    </source>
</evidence>
<name>A0A3R7A3W6_9STRA</name>
<evidence type="ECO:0000313" key="3">
    <source>
        <dbReference type="EMBL" id="RHY24672.1"/>
    </source>
</evidence>
<organism evidence="3 4">
    <name type="scientific">Aphanomyces invadans</name>
    <dbReference type="NCBI Taxonomy" id="157072"/>
    <lineage>
        <taxon>Eukaryota</taxon>
        <taxon>Sar</taxon>
        <taxon>Stramenopiles</taxon>
        <taxon>Oomycota</taxon>
        <taxon>Saprolegniomycetes</taxon>
        <taxon>Saprolegniales</taxon>
        <taxon>Verrucalvaceae</taxon>
        <taxon>Aphanomyces</taxon>
    </lineage>
</organism>
<keyword evidence="2" id="KW-0472">Membrane</keyword>
<feature type="region of interest" description="Disordered" evidence="1">
    <location>
        <begin position="261"/>
        <end position="284"/>
    </location>
</feature>
<protein>
    <submittedName>
        <fullName evidence="3">Uncharacterized protein</fullName>
    </submittedName>
</protein>
<keyword evidence="4" id="KW-1185">Reference proteome</keyword>
<comment type="caution">
    <text evidence="3">The sequence shown here is derived from an EMBL/GenBank/DDBJ whole genome shotgun (WGS) entry which is preliminary data.</text>
</comment>
<keyword evidence="2" id="KW-0812">Transmembrane</keyword>
<dbReference type="Proteomes" id="UP000285060">
    <property type="component" value="Unassembled WGS sequence"/>
</dbReference>